<keyword evidence="2" id="KW-0808">Transferase</keyword>
<sequence length="256" mass="27531">MADNKDVLARRVEEACLNGWPALKTVWLDGWLLRFSHGYTKRANSISLLWPGARQPGEQIRSAEAFYTHHGLPTIFRLSSVSSQDIGTALDEAGYGPGEDESCVLYRDLAAAPPYGEHGVAFVQPSLDDSWFEAHARLQKFSPATAAHARALFGAVAVPAGYAVSPAEDGRPAALAFGAAHDGIVCINAVATDPAFRRRGHAYNAVSALLAWARDEQGAKGACLPVVAGNDAGRSLYRSLAFSTEISRYSYRRKVA</sequence>
<dbReference type="CDD" id="cd04301">
    <property type="entry name" value="NAT_SF"/>
    <property type="match status" value="1"/>
</dbReference>
<gene>
    <name evidence="2" type="ORF">C5L14_26955</name>
</gene>
<dbReference type="OrthoDB" id="9775595at2"/>
<comment type="caution">
    <text evidence="2">The sequence shown here is derived from an EMBL/GenBank/DDBJ whole genome shotgun (WGS) entry which is preliminary data.</text>
</comment>
<proteinExistence type="predicted"/>
<dbReference type="GO" id="GO:0016747">
    <property type="term" value="F:acyltransferase activity, transferring groups other than amino-acyl groups"/>
    <property type="evidence" value="ECO:0007669"/>
    <property type="project" value="InterPro"/>
</dbReference>
<dbReference type="SUPFAM" id="SSF55729">
    <property type="entry name" value="Acyl-CoA N-acyltransferases (Nat)"/>
    <property type="match status" value="1"/>
</dbReference>
<dbReference type="PROSITE" id="PS51186">
    <property type="entry name" value="GNAT"/>
    <property type="match status" value="1"/>
</dbReference>
<dbReference type="AlphaFoldDB" id="A0A2S9Q554"/>
<reference evidence="2 3" key="1">
    <citation type="submission" date="2018-02" db="EMBL/GenBank/DDBJ databases">
        <title>Whole genome sequencing of endophytic bacterium.</title>
        <authorList>
            <person name="Eedara R."/>
            <person name="Podile A.R."/>
        </authorList>
    </citation>
    <scope>NUCLEOTIDE SEQUENCE [LARGE SCALE GENOMIC DNA]</scope>
    <source>
        <strain evidence="2 3">RP1T</strain>
    </source>
</reference>
<feature type="domain" description="N-acetyltransferase" evidence="1">
    <location>
        <begin position="104"/>
        <end position="256"/>
    </location>
</feature>
<dbReference type="RefSeq" id="WP_105865146.1">
    <property type="nucleotide sequence ID" value="NZ_PUEJ01000013.1"/>
</dbReference>
<accession>A0A2S9Q554</accession>
<dbReference type="EMBL" id="PUEJ01000013">
    <property type="protein sequence ID" value="PRH84489.1"/>
    <property type="molecule type" value="Genomic_DNA"/>
</dbReference>
<dbReference type="InterPro" id="IPR000182">
    <property type="entry name" value="GNAT_dom"/>
</dbReference>
<protein>
    <submittedName>
        <fullName evidence="2">N-acetyltransferase</fullName>
    </submittedName>
</protein>
<dbReference type="InterPro" id="IPR056935">
    <property type="entry name" value="Rv0428c-like_C"/>
</dbReference>
<dbReference type="Pfam" id="PF24553">
    <property type="entry name" value="Rv0428c_C"/>
    <property type="match status" value="1"/>
</dbReference>
<evidence type="ECO:0000259" key="1">
    <source>
        <dbReference type="PROSITE" id="PS51186"/>
    </source>
</evidence>
<organism evidence="2 3">
    <name type="scientific">Labrys okinawensis</name>
    <dbReference type="NCBI Taxonomy" id="346911"/>
    <lineage>
        <taxon>Bacteria</taxon>
        <taxon>Pseudomonadati</taxon>
        <taxon>Pseudomonadota</taxon>
        <taxon>Alphaproteobacteria</taxon>
        <taxon>Hyphomicrobiales</taxon>
        <taxon>Xanthobacteraceae</taxon>
        <taxon>Labrys</taxon>
    </lineage>
</organism>
<dbReference type="Proteomes" id="UP000237682">
    <property type="component" value="Unassembled WGS sequence"/>
</dbReference>
<dbReference type="InterPro" id="IPR016181">
    <property type="entry name" value="Acyl_CoA_acyltransferase"/>
</dbReference>
<name>A0A2S9Q554_9HYPH</name>
<keyword evidence="3" id="KW-1185">Reference proteome</keyword>
<dbReference type="Gene3D" id="3.40.630.30">
    <property type="match status" value="1"/>
</dbReference>
<evidence type="ECO:0000313" key="3">
    <source>
        <dbReference type="Proteomes" id="UP000237682"/>
    </source>
</evidence>
<evidence type="ECO:0000313" key="2">
    <source>
        <dbReference type="EMBL" id="PRH84489.1"/>
    </source>
</evidence>